<sequence>MSDELKRNATDWATLIWQIVILAGSVTLVVLFARSFPYPSPTIQPLLDPQKRWPVEKIKRDWEEGNVPAGFLDYFLRDPERTVPAGNNIVAPADGIVRAISSDADWTYLDIALTLWDVHVQRSPLAGRVLSVETKGDTFMNGEFKNMVYLRDKMAPVQKVLTMETEFGVIKTRLITSIMAQRIRLWVQEGDELKKGQRIGQILLGSTVILQLPRDLPVAVKVGQRVAAGESLIMEANE</sequence>
<evidence type="ECO:0000313" key="12">
    <source>
        <dbReference type="EMBL" id="MES1930684.1"/>
    </source>
</evidence>
<keyword evidence="7" id="KW-0594">Phospholipid biosynthesis</keyword>
<evidence type="ECO:0000256" key="8">
    <source>
        <dbReference type="ARBA" id="ARBA00023239"/>
    </source>
</evidence>
<evidence type="ECO:0000256" key="10">
    <source>
        <dbReference type="ARBA" id="ARBA00023317"/>
    </source>
</evidence>
<keyword evidence="13" id="KW-1185">Reference proteome</keyword>
<evidence type="ECO:0000256" key="5">
    <source>
        <dbReference type="ARBA" id="ARBA00023136"/>
    </source>
</evidence>
<evidence type="ECO:0000313" key="13">
    <source>
        <dbReference type="Proteomes" id="UP001460888"/>
    </source>
</evidence>
<keyword evidence="11" id="KW-0812">Transmembrane</keyword>
<accession>A0ABV2B5I7</accession>
<organism evidence="12 13">
    <name type="scientific">Salinisphaera dokdonensis CL-ES53</name>
    <dbReference type="NCBI Taxonomy" id="1304272"/>
    <lineage>
        <taxon>Bacteria</taxon>
        <taxon>Pseudomonadati</taxon>
        <taxon>Pseudomonadota</taxon>
        <taxon>Gammaproteobacteria</taxon>
        <taxon>Salinisphaerales</taxon>
        <taxon>Salinisphaeraceae</taxon>
        <taxon>Salinisphaera</taxon>
    </lineage>
</organism>
<evidence type="ECO:0000256" key="9">
    <source>
        <dbReference type="ARBA" id="ARBA00023264"/>
    </source>
</evidence>
<evidence type="ECO:0000256" key="7">
    <source>
        <dbReference type="ARBA" id="ARBA00023209"/>
    </source>
</evidence>
<keyword evidence="4" id="KW-0443">Lipid metabolism</keyword>
<name>A0ABV2B5I7_9GAMM</name>
<keyword evidence="8" id="KW-0456">Lyase</keyword>
<keyword evidence="5 11" id="KW-0472">Membrane</keyword>
<dbReference type="EMBL" id="APND01000005">
    <property type="protein sequence ID" value="MES1930684.1"/>
    <property type="molecule type" value="Genomic_DNA"/>
</dbReference>
<dbReference type="Pfam" id="PF02666">
    <property type="entry name" value="PS_Dcarbxylase"/>
    <property type="match status" value="1"/>
</dbReference>
<evidence type="ECO:0000256" key="11">
    <source>
        <dbReference type="SAM" id="Phobius"/>
    </source>
</evidence>
<dbReference type="PANTHER" id="PTHR35809">
    <property type="entry name" value="ARCHAETIDYLSERINE DECARBOXYLASE PROENZYME-RELATED"/>
    <property type="match status" value="1"/>
</dbReference>
<keyword evidence="10" id="KW-0670">Pyruvate</keyword>
<keyword evidence="3" id="KW-0210">Decarboxylase</keyword>
<feature type="transmembrane region" description="Helical" evidence="11">
    <location>
        <begin position="12"/>
        <end position="33"/>
    </location>
</feature>
<evidence type="ECO:0000256" key="3">
    <source>
        <dbReference type="ARBA" id="ARBA00022793"/>
    </source>
</evidence>
<keyword evidence="9" id="KW-1208">Phospholipid metabolism</keyword>
<reference evidence="12 13" key="1">
    <citation type="submission" date="2013-03" db="EMBL/GenBank/DDBJ databases">
        <title>Salinisphaera dokdonensis CL-ES53 Genome Sequencing.</title>
        <authorList>
            <person name="Li C."/>
            <person name="Lai Q."/>
            <person name="Shao Z."/>
        </authorList>
    </citation>
    <scope>NUCLEOTIDE SEQUENCE [LARGE SCALE GENOMIC DNA]</scope>
    <source>
        <strain evidence="12 13">CL-ES53</strain>
    </source>
</reference>
<dbReference type="InterPro" id="IPR003817">
    <property type="entry name" value="PS_Dcarbxylase"/>
</dbReference>
<evidence type="ECO:0000256" key="6">
    <source>
        <dbReference type="ARBA" id="ARBA00023145"/>
    </source>
</evidence>
<keyword evidence="11" id="KW-1133">Transmembrane helix</keyword>
<keyword evidence="1" id="KW-1003">Cell membrane</keyword>
<keyword evidence="6" id="KW-0865">Zymogen</keyword>
<protein>
    <submittedName>
        <fullName evidence="12">Phosphatidylserine decarboxylase</fullName>
    </submittedName>
</protein>
<dbReference type="PANTHER" id="PTHR35809:SF1">
    <property type="entry name" value="ARCHAETIDYLSERINE DECARBOXYLASE PROENZYME-RELATED"/>
    <property type="match status" value="1"/>
</dbReference>
<evidence type="ECO:0000256" key="4">
    <source>
        <dbReference type="ARBA" id="ARBA00023098"/>
    </source>
</evidence>
<dbReference type="Proteomes" id="UP001460888">
    <property type="component" value="Unassembled WGS sequence"/>
</dbReference>
<gene>
    <name evidence="12" type="ORF">SADO_15589</name>
</gene>
<keyword evidence="2" id="KW-0444">Lipid biosynthesis</keyword>
<dbReference type="RefSeq" id="WP_353113116.1">
    <property type="nucleotide sequence ID" value="NZ_APND01000005.1"/>
</dbReference>
<evidence type="ECO:0000256" key="1">
    <source>
        <dbReference type="ARBA" id="ARBA00022475"/>
    </source>
</evidence>
<proteinExistence type="predicted"/>
<dbReference type="InterPro" id="IPR033175">
    <property type="entry name" value="PSD-A"/>
</dbReference>
<comment type="caution">
    <text evidence="12">The sequence shown here is derived from an EMBL/GenBank/DDBJ whole genome shotgun (WGS) entry which is preliminary data.</text>
</comment>
<evidence type="ECO:0000256" key="2">
    <source>
        <dbReference type="ARBA" id="ARBA00022516"/>
    </source>
</evidence>